<comment type="caution">
    <text evidence="10">The sequence shown here is derived from an EMBL/GenBank/DDBJ whole genome shotgun (WGS) entry which is preliminary data.</text>
</comment>
<feature type="transmembrane region" description="Helical" evidence="8">
    <location>
        <begin position="90"/>
        <end position="108"/>
    </location>
</feature>
<name>A0A0F9VKG1_9ZZZZ</name>
<evidence type="ECO:0000256" key="1">
    <source>
        <dbReference type="ARBA" id="ARBA00004429"/>
    </source>
</evidence>
<reference evidence="10" key="1">
    <citation type="journal article" date="2015" name="Nature">
        <title>Complex archaea that bridge the gap between prokaryotes and eukaryotes.</title>
        <authorList>
            <person name="Spang A."/>
            <person name="Saw J.H."/>
            <person name="Jorgensen S.L."/>
            <person name="Zaremba-Niedzwiedzka K."/>
            <person name="Martijn J."/>
            <person name="Lind A.E."/>
            <person name="van Eijk R."/>
            <person name="Schleper C."/>
            <person name="Guy L."/>
            <person name="Ettema T.J."/>
        </authorList>
    </citation>
    <scope>NUCLEOTIDE SEQUENCE</scope>
</reference>
<evidence type="ECO:0000256" key="7">
    <source>
        <dbReference type="ARBA" id="ARBA00023136"/>
    </source>
</evidence>
<dbReference type="PANTHER" id="PTHR35011:SF5">
    <property type="entry name" value="SIALIC ACID TRAP TRANSPORTER SMALL PERMEASE PROTEIN SIAQ"/>
    <property type="match status" value="1"/>
</dbReference>
<dbReference type="Pfam" id="PF04290">
    <property type="entry name" value="DctQ"/>
    <property type="match status" value="1"/>
</dbReference>
<feature type="domain" description="Tripartite ATP-independent periplasmic transporters DctQ component" evidence="9">
    <location>
        <begin position="24"/>
        <end position="152"/>
    </location>
</feature>
<keyword evidence="5 8" id="KW-0812">Transmembrane</keyword>
<evidence type="ECO:0000256" key="8">
    <source>
        <dbReference type="SAM" id="Phobius"/>
    </source>
</evidence>
<evidence type="ECO:0000256" key="6">
    <source>
        <dbReference type="ARBA" id="ARBA00022989"/>
    </source>
</evidence>
<protein>
    <recommendedName>
        <fullName evidence="9">Tripartite ATP-independent periplasmic transporters DctQ component domain-containing protein</fullName>
    </recommendedName>
</protein>
<dbReference type="GO" id="GO:0005886">
    <property type="term" value="C:plasma membrane"/>
    <property type="evidence" value="ECO:0007669"/>
    <property type="project" value="UniProtKB-SubCell"/>
</dbReference>
<keyword evidence="7 8" id="KW-0472">Membrane</keyword>
<comment type="subcellular location">
    <subcellularLocation>
        <location evidence="1">Cell inner membrane</location>
        <topology evidence="1">Multi-pass membrane protein</topology>
    </subcellularLocation>
</comment>
<keyword evidence="4" id="KW-0997">Cell inner membrane</keyword>
<accession>A0A0F9VKG1</accession>
<evidence type="ECO:0000256" key="4">
    <source>
        <dbReference type="ARBA" id="ARBA00022519"/>
    </source>
</evidence>
<evidence type="ECO:0000259" key="9">
    <source>
        <dbReference type="Pfam" id="PF04290"/>
    </source>
</evidence>
<proteinExistence type="predicted"/>
<dbReference type="InterPro" id="IPR007387">
    <property type="entry name" value="TRAP_DctQ"/>
</dbReference>
<evidence type="ECO:0000313" key="10">
    <source>
        <dbReference type="EMBL" id="KKO04550.1"/>
    </source>
</evidence>
<keyword evidence="3" id="KW-1003">Cell membrane</keyword>
<dbReference type="PANTHER" id="PTHR35011">
    <property type="entry name" value="2,3-DIKETO-L-GULONATE TRAP TRANSPORTER SMALL PERMEASE PROTEIN YIAM"/>
    <property type="match status" value="1"/>
</dbReference>
<feature type="transmembrane region" description="Helical" evidence="8">
    <location>
        <begin position="128"/>
        <end position="145"/>
    </location>
</feature>
<dbReference type="GO" id="GO:0015740">
    <property type="term" value="P:C4-dicarboxylate transport"/>
    <property type="evidence" value="ECO:0007669"/>
    <property type="project" value="TreeGrafter"/>
</dbReference>
<organism evidence="10">
    <name type="scientific">marine sediment metagenome</name>
    <dbReference type="NCBI Taxonomy" id="412755"/>
    <lineage>
        <taxon>unclassified sequences</taxon>
        <taxon>metagenomes</taxon>
        <taxon>ecological metagenomes</taxon>
    </lineage>
</organism>
<evidence type="ECO:0000256" key="3">
    <source>
        <dbReference type="ARBA" id="ARBA00022475"/>
    </source>
</evidence>
<sequence length="160" mass="17957">MTRVLDAIHLVLRLALGLLIAGLLVPVTAQILSRFTGIVPRYIWTEEIARFCFVWMIMVGAMCAVRDGTHFDLEVLPVSANAKVEAAKRIFVQLMILAVALIFIWYGWDFMLFGWYQKSEIAALPMNWIFVAWPLTGVVTTLFVIEKIVKEIAVAKGTAA</sequence>
<dbReference type="InterPro" id="IPR055348">
    <property type="entry name" value="DctQ"/>
</dbReference>
<dbReference type="GO" id="GO:0022857">
    <property type="term" value="F:transmembrane transporter activity"/>
    <property type="evidence" value="ECO:0007669"/>
    <property type="project" value="TreeGrafter"/>
</dbReference>
<dbReference type="AlphaFoldDB" id="A0A0F9VKG1"/>
<keyword evidence="2" id="KW-0813">Transport</keyword>
<gene>
    <name evidence="10" type="ORF">LCGC14_0083770</name>
</gene>
<evidence type="ECO:0000256" key="2">
    <source>
        <dbReference type="ARBA" id="ARBA00022448"/>
    </source>
</evidence>
<evidence type="ECO:0000256" key="5">
    <source>
        <dbReference type="ARBA" id="ARBA00022692"/>
    </source>
</evidence>
<keyword evidence="6 8" id="KW-1133">Transmembrane helix</keyword>
<dbReference type="EMBL" id="LAZR01000022">
    <property type="protein sequence ID" value="KKO04550.1"/>
    <property type="molecule type" value="Genomic_DNA"/>
</dbReference>